<feature type="transmembrane region" description="Helical" evidence="2">
    <location>
        <begin position="39"/>
        <end position="61"/>
    </location>
</feature>
<reference evidence="3 4" key="1">
    <citation type="submission" date="2019-12" db="EMBL/GenBank/DDBJ databases">
        <authorList>
            <person name="Alioto T."/>
            <person name="Alioto T."/>
            <person name="Gomez Garrido J."/>
        </authorList>
    </citation>
    <scope>NUCLEOTIDE SEQUENCE [LARGE SCALE GENOMIC DNA]</scope>
</reference>
<feature type="non-terminal residue" evidence="3">
    <location>
        <position position="1"/>
    </location>
</feature>
<organism evidence="3 4">
    <name type="scientific">Olea europaea subsp. europaea</name>
    <dbReference type="NCBI Taxonomy" id="158383"/>
    <lineage>
        <taxon>Eukaryota</taxon>
        <taxon>Viridiplantae</taxon>
        <taxon>Streptophyta</taxon>
        <taxon>Embryophyta</taxon>
        <taxon>Tracheophyta</taxon>
        <taxon>Spermatophyta</taxon>
        <taxon>Magnoliopsida</taxon>
        <taxon>eudicotyledons</taxon>
        <taxon>Gunneridae</taxon>
        <taxon>Pentapetalae</taxon>
        <taxon>asterids</taxon>
        <taxon>lamiids</taxon>
        <taxon>Lamiales</taxon>
        <taxon>Oleaceae</taxon>
        <taxon>Oleeae</taxon>
        <taxon>Olea</taxon>
    </lineage>
</organism>
<keyword evidence="2" id="KW-1133">Transmembrane helix</keyword>
<evidence type="ECO:0000256" key="2">
    <source>
        <dbReference type="SAM" id="Phobius"/>
    </source>
</evidence>
<dbReference type="OrthoDB" id="1700403at2759"/>
<keyword evidence="2" id="KW-0812">Transmembrane</keyword>
<evidence type="ECO:0000313" key="4">
    <source>
        <dbReference type="Proteomes" id="UP000594638"/>
    </source>
</evidence>
<protein>
    <submittedName>
        <fullName evidence="3">Uncharacterized protein LOC111392273</fullName>
    </submittedName>
</protein>
<feature type="region of interest" description="Disordered" evidence="1">
    <location>
        <begin position="155"/>
        <end position="176"/>
    </location>
</feature>
<accession>A0A8S0UJH8</accession>
<dbReference type="PANTHER" id="PTHR34048">
    <property type="entry name" value="LOW-DENSITY RECEPTOR-LIKE PROTEIN"/>
    <property type="match status" value="1"/>
</dbReference>
<dbReference type="PANTHER" id="PTHR34048:SF5">
    <property type="entry name" value="INNER MEMBRANE LOCALIZED PROTEIN"/>
    <property type="match status" value="1"/>
</dbReference>
<proteinExistence type="predicted"/>
<name>A0A8S0UJH8_OLEEU</name>
<dbReference type="Proteomes" id="UP000594638">
    <property type="component" value="Unassembled WGS sequence"/>
</dbReference>
<dbReference type="GO" id="GO:0009535">
    <property type="term" value="C:chloroplast thylakoid membrane"/>
    <property type="evidence" value="ECO:0007669"/>
    <property type="project" value="TreeGrafter"/>
</dbReference>
<comment type="caution">
    <text evidence="3">The sequence shown here is derived from an EMBL/GenBank/DDBJ whole genome shotgun (WGS) entry which is preliminary data.</text>
</comment>
<keyword evidence="4" id="KW-1185">Reference proteome</keyword>
<dbReference type="EMBL" id="CACTIH010007804">
    <property type="protein sequence ID" value="CAA3018231.1"/>
    <property type="molecule type" value="Genomic_DNA"/>
</dbReference>
<gene>
    <name evidence="3" type="ORF">OLEA9_A116867</name>
</gene>
<dbReference type="AlphaFoldDB" id="A0A8S0UJH8"/>
<keyword evidence="2" id="KW-0472">Membrane</keyword>
<evidence type="ECO:0000313" key="3">
    <source>
        <dbReference type="EMBL" id="CAA3018231.1"/>
    </source>
</evidence>
<sequence length="176" mass="19338">MVRIGVVGRRADCSKINSHGLLAASSKTEVTILTDHGELGWFIDVTVAAFMSAYGFWLVGWRQNDLCSSLKSINQFIPSLGHTNLSLSLKGSRKASCPKRALVIQISKTLAGADKKDLIEKLPKFIYDEEKSLEKQCQKLAEKIEQLNFAIDNVSTQLRSDDPPNGAAINSDEVES</sequence>
<evidence type="ECO:0000256" key="1">
    <source>
        <dbReference type="SAM" id="MobiDB-lite"/>
    </source>
</evidence>
<dbReference type="Gramene" id="OE9A116867T1">
    <property type="protein sequence ID" value="OE9A116867C1"/>
    <property type="gene ID" value="OE9A116867"/>
</dbReference>
<dbReference type="InterPro" id="IPR040377">
    <property type="entry name" value="Ssl2009-like"/>
</dbReference>
<dbReference type="GO" id="GO:0009706">
    <property type="term" value="C:chloroplast inner membrane"/>
    <property type="evidence" value="ECO:0007669"/>
    <property type="project" value="TreeGrafter"/>
</dbReference>